<dbReference type="PANTHER" id="PTHR10160">
    <property type="entry name" value="NAD(P) TRANSHYDROGENASE"/>
    <property type="match status" value="1"/>
</dbReference>
<evidence type="ECO:0000256" key="2">
    <source>
        <dbReference type="ARBA" id="ARBA00005689"/>
    </source>
</evidence>
<sequence length="390" mass="41153">MKVAVVKEVALDERRVALVPDVVARWVKKGLAIAVETGAGERAGFTDSAYEAAGATVTSDRAQLWQTSDLVTKVLPPTDEELGWLKSGSMLMGFLEPLDRPQSIKTLAERGITAISLEFVPRSTRAQVADALSSQANAAGYKAVLLAAAALPKYFPMLTTAAGTIPPAKVLVLGVGVAGLQAIATARRLGAVVEAFDIRPETRDEVQSLGARFVEMMIEEETSGQNGYAKAVSDNLQARIQATVAERAIGADVVITTAKIPGRRAPIMITADAVAQMKPGSVIVDLAAEQGGNCECSQPGHDHVVNGVQILAPMHLAGTVTTHASMQYAKNCSSLLDWLIKDGQPVFNFADDILDAVCITHGGEIRNDRVRSLVATLSETPSAESMVLAS</sequence>
<organism evidence="11 12">
    <name type="scientific">Limnothrix redekei LRLZ20PSL1</name>
    <dbReference type="NCBI Taxonomy" id="3112953"/>
    <lineage>
        <taxon>Bacteria</taxon>
        <taxon>Bacillati</taxon>
        <taxon>Cyanobacteriota</taxon>
        <taxon>Cyanophyceae</taxon>
        <taxon>Pseudanabaenales</taxon>
        <taxon>Pseudanabaenaceae</taxon>
        <taxon>Limnothrix</taxon>
    </lineage>
</organism>
<dbReference type="Gene3D" id="3.40.50.720">
    <property type="entry name" value="NAD(P)-binding Rossmann-like Domain"/>
    <property type="match status" value="2"/>
</dbReference>
<comment type="function">
    <text evidence="1">The transhydrogenation between NADH and NADP is coupled to respiration and ATP hydrolysis and functions as a proton pump across the membrane.</text>
</comment>
<evidence type="ECO:0000256" key="4">
    <source>
        <dbReference type="ARBA" id="ARBA00022741"/>
    </source>
</evidence>
<evidence type="ECO:0000313" key="11">
    <source>
        <dbReference type="EMBL" id="MFG3818253.1"/>
    </source>
</evidence>
<dbReference type="RefSeq" id="WP_393013432.1">
    <property type="nucleotide sequence ID" value="NZ_JAZAQF010000069.1"/>
</dbReference>
<dbReference type="InterPro" id="IPR007698">
    <property type="entry name" value="AlaDH/PNT_NAD(H)-bd"/>
</dbReference>
<evidence type="ECO:0000256" key="5">
    <source>
        <dbReference type="ARBA" id="ARBA00022857"/>
    </source>
</evidence>
<reference evidence="12" key="1">
    <citation type="journal article" date="2024" name="Algal Res.">
        <title>Biochemical, toxicological and genomic investigation of a high-biomass producing Limnothrix strain isolated from Italian shallow drinking water reservoir.</title>
        <authorList>
            <person name="Simonazzi M."/>
            <person name="Shishido T.K."/>
            <person name="Delbaje E."/>
            <person name="Wahlsten M."/>
            <person name="Fewer D.P."/>
            <person name="Sivonen K."/>
            <person name="Pezzolesi L."/>
            <person name="Pistocchi R."/>
        </authorList>
    </citation>
    <scope>NUCLEOTIDE SEQUENCE [LARGE SCALE GENOMIC DNA]</scope>
    <source>
        <strain evidence="12">LRLZ20PSL1</strain>
    </source>
</reference>
<feature type="domain" description="Alanine dehydrogenase/pyridine nucleotide transhydrogenase NAD(H)-binding" evidence="9">
    <location>
        <begin position="148"/>
        <end position="312"/>
    </location>
</feature>
<dbReference type="InterPro" id="IPR007886">
    <property type="entry name" value="AlaDH/PNT_N"/>
</dbReference>
<protein>
    <recommendedName>
        <fullName evidence="3">proton-translocating NAD(P)(+) transhydrogenase</fullName>
        <ecNumber evidence="3">7.1.1.1</ecNumber>
    </recommendedName>
</protein>
<dbReference type="Pfam" id="PF01262">
    <property type="entry name" value="AlaDh_PNT_C"/>
    <property type="match status" value="1"/>
</dbReference>
<dbReference type="Proteomes" id="UP001604335">
    <property type="component" value="Unassembled WGS sequence"/>
</dbReference>
<dbReference type="InterPro" id="IPR036291">
    <property type="entry name" value="NAD(P)-bd_dom_sf"/>
</dbReference>
<name>A0ABW7CE22_9CYAN</name>
<comment type="caution">
    <text evidence="11">The sequence shown here is derived from an EMBL/GenBank/DDBJ whole genome shotgun (WGS) entry which is preliminary data.</text>
</comment>
<feature type="domain" description="Alanine dehydrogenase/pyridine nucleotide transhydrogenase N-terminal" evidence="10">
    <location>
        <begin position="4"/>
        <end position="139"/>
    </location>
</feature>
<dbReference type="SUPFAM" id="SSF52283">
    <property type="entry name" value="Formate/glycerate dehydrogenase catalytic domain-like"/>
    <property type="match status" value="1"/>
</dbReference>
<dbReference type="InterPro" id="IPR008143">
    <property type="entry name" value="Ala_DH/PNT_CS2"/>
</dbReference>
<gene>
    <name evidence="11" type="ORF">VPK24_11450</name>
</gene>
<evidence type="ECO:0000259" key="10">
    <source>
        <dbReference type="SMART" id="SM01003"/>
    </source>
</evidence>
<dbReference type="SMART" id="SM01003">
    <property type="entry name" value="AlaDh_PNT_N"/>
    <property type="match status" value="1"/>
</dbReference>
<evidence type="ECO:0000256" key="1">
    <source>
        <dbReference type="ARBA" id="ARBA00003943"/>
    </source>
</evidence>
<dbReference type="CDD" id="cd05304">
    <property type="entry name" value="Rubrum_tdh"/>
    <property type="match status" value="1"/>
</dbReference>
<dbReference type="SMART" id="SM01002">
    <property type="entry name" value="AlaDh_PNT_C"/>
    <property type="match status" value="1"/>
</dbReference>
<comment type="catalytic activity">
    <reaction evidence="8">
        <text>NAD(+) + NADPH + H(+)(in) = NADH + NADP(+) + H(+)(out)</text>
        <dbReference type="Rhea" id="RHEA:47992"/>
        <dbReference type="ChEBI" id="CHEBI:15378"/>
        <dbReference type="ChEBI" id="CHEBI:57540"/>
        <dbReference type="ChEBI" id="CHEBI:57783"/>
        <dbReference type="ChEBI" id="CHEBI:57945"/>
        <dbReference type="ChEBI" id="CHEBI:58349"/>
        <dbReference type="EC" id="7.1.1.1"/>
    </reaction>
</comment>
<dbReference type="PANTHER" id="PTHR10160:SF19">
    <property type="entry name" value="PROTON-TRANSLOCATING NAD(P)(+) TRANSHYDROGENASE"/>
    <property type="match status" value="1"/>
</dbReference>
<proteinExistence type="inferred from homology"/>
<keyword evidence="4" id="KW-0547">Nucleotide-binding</keyword>
<keyword evidence="6" id="KW-1278">Translocase</keyword>
<evidence type="ECO:0000313" key="12">
    <source>
        <dbReference type="Proteomes" id="UP001604335"/>
    </source>
</evidence>
<keyword evidence="12" id="KW-1185">Reference proteome</keyword>
<evidence type="ECO:0000256" key="8">
    <source>
        <dbReference type="ARBA" id="ARBA00048202"/>
    </source>
</evidence>
<dbReference type="Pfam" id="PF05222">
    <property type="entry name" value="AlaDh_PNT_N"/>
    <property type="match status" value="1"/>
</dbReference>
<keyword evidence="5" id="KW-0521">NADP</keyword>
<dbReference type="EMBL" id="JAZAQF010000069">
    <property type="protein sequence ID" value="MFG3818253.1"/>
    <property type="molecule type" value="Genomic_DNA"/>
</dbReference>
<evidence type="ECO:0000256" key="6">
    <source>
        <dbReference type="ARBA" id="ARBA00022967"/>
    </source>
</evidence>
<dbReference type="SUPFAM" id="SSF51735">
    <property type="entry name" value="NAD(P)-binding Rossmann-fold domains"/>
    <property type="match status" value="1"/>
</dbReference>
<evidence type="ECO:0000256" key="3">
    <source>
        <dbReference type="ARBA" id="ARBA00012943"/>
    </source>
</evidence>
<dbReference type="NCBIfam" id="NF006942">
    <property type="entry name" value="PRK09424.1"/>
    <property type="match status" value="1"/>
</dbReference>
<dbReference type="EC" id="7.1.1.1" evidence="3"/>
<evidence type="ECO:0000259" key="9">
    <source>
        <dbReference type="SMART" id="SM01002"/>
    </source>
</evidence>
<dbReference type="PROSITE" id="PS00837">
    <property type="entry name" value="ALADH_PNT_2"/>
    <property type="match status" value="1"/>
</dbReference>
<keyword evidence="7" id="KW-0520">NAD</keyword>
<accession>A0ABW7CE22</accession>
<evidence type="ECO:0000256" key="7">
    <source>
        <dbReference type="ARBA" id="ARBA00023027"/>
    </source>
</evidence>
<comment type="similarity">
    <text evidence="2">Belongs to the AlaDH/PNT family.</text>
</comment>